<accession>A0A5S5CFK8</accession>
<dbReference type="Proteomes" id="UP000323257">
    <property type="component" value="Unassembled WGS sequence"/>
</dbReference>
<keyword evidence="1" id="KW-0812">Transmembrane</keyword>
<feature type="transmembrane region" description="Helical" evidence="1">
    <location>
        <begin position="39"/>
        <end position="59"/>
    </location>
</feature>
<gene>
    <name evidence="2" type="ORF">BCM02_102768</name>
</gene>
<evidence type="ECO:0000256" key="1">
    <source>
        <dbReference type="SAM" id="Phobius"/>
    </source>
</evidence>
<feature type="transmembrane region" description="Helical" evidence="1">
    <location>
        <begin position="12"/>
        <end position="33"/>
    </location>
</feature>
<dbReference type="AlphaFoldDB" id="A0A5S5CFK8"/>
<dbReference type="OrthoDB" id="2841505at2"/>
<dbReference type="EMBL" id="VNHS01000002">
    <property type="protein sequence ID" value="TYP78191.1"/>
    <property type="molecule type" value="Genomic_DNA"/>
</dbReference>
<evidence type="ECO:0000313" key="3">
    <source>
        <dbReference type="Proteomes" id="UP000323257"/>
    </source>
</evidence>
<dbReference type="RefSeq" id="WP_148928639.1">
    <property type="nucleotide sequence ID" value="NZ_VNHS01000002.1"/>
</dbReference>
<keyword evidence="1" id="KW-1133">Transmembrane helix</keyword>
<sequence length="189" mass="20429">MNVNRVIQWLGMICLIAGIARMGMTPTSLIWGTDSVQELTFGFIACILMSVGSIALYMVQSRETGILGFISTLAIIIGNVTTTALVFTSFLPGFQEIAEGSAVAGITQMIGMIGMAGGTLLYAIVTFRAKVFPRWVAVLHVVMLLSIFLPIEDNKYFAFFWGLSYVGAGLCIWIGKLTPRSVEGSKFPA</sequence>
<keyword evidence="3" id="KW-1185">Reference proteome</keyword>
<reference evidence="2 3" key="1">
    <citation type="submission" date="2019-07" db="EMBL/GenBank/DDBJ databases">
        <title>Genomic Encyclopedia of Type Strains, Phase III (KMG-III): the genomes of soil and plant-associated and newly described type strains.</title>
        <authorList>
            <person name="Whitman W."/>
        </authorList>
    </citation>
    <scope>NUCLEOTIDE SEQUENCE [LARGE SCALE GENOMIC DNA]</scope>
    <source>
        <strain evidence="2 3">BL24</strain>
    </source>
</reference>
<organism evidence="2 3">
    <name type="scientific">Paenibacillus methanolicus</name>
    <dbReference type="NCBI Taxonomy" id="582686"/>
    <lineage>
        <taxon>Bacteria</taxon>
        <taxon>Bacillati</taxon>
        <taxon>Bacillota</taxon>
        <taxon>Bacilli</taxon>
        <taxon>Bacillales</taxon>
        <taxon>Paenibacillaceae</taxon>
        <taxon>Paenibacillus</taxon>
    </lineage>
</organism>
<proteinExistence type="predicted"/>
<feature type="transmembrane region" description="Helical" evidence="1">
    <location>
        <begin position="66"/>
        <end position="90"/>
    </location>
</feature>
<evidence type="ECO:0000313" key="2">
    <source>
        <dbReference type="EMBL" id="TYP78191.1"/>
    </source>
</evidence>
<name>A0A5S5CFK8_9BACL</name>
<feature type="transmembrane region" description="Helical" evidence="1">
    <location>
        <begin position="157"/>
        <end position="175"/>
    </location>
</feature>
<feature type="transmembrane region" description="Helical" evidence="1">
    <location>
        <begin position="132"/>
        <end position="151"/>
    </location>
</feature>
<feature type="transmembrane region" description="Helical" evidence="1">
    <location>
        <begin position="102"/>
        <end position="125"/>
    </location>
</feature>
<comment type="caution">
    <text evidence="2">The sequence shown here is derived from an EMBL/GenBank/DDBJ whole genome shotgun (WGS) entry which is preliminary data.</text>
</comment>
<keyword evidence="1" id="KW-0472">Membrane</keyword>
<protein>
    <submittedName>
        <fullName evidence="2">Uncharacterized protein</fullName>
    </submittedName>
</protein>